<dbReference type="SUPFAM" id="SSF47413">
    <property type="entry name" value="lambda repressor-like DNA-binding domains"/>
    <property type="match status" value="1"/>
</dbReference>
<evidence type="ECO:0000313" key="2">
    <source>
        <dbReference type="EMBL" id="TJW11274.1"/>
    </source>
</evidence>
<dbReference type="Gene3D" id="1.10.260.40">
    <property type="entry name" value="lambda repressor-like DNA-binding domains"/>
    <property type="match status" value="1"/>
</dbReference>
<evidence type="ECO:0000313" key="3">
    <source>
        <dbReference type="Proteomes" id="UP000309454"/>
    </source>
</evidence>
<dbReference type="CDD" id="cd00093">
    <property type="entry name" value="HTH_XRE"/>
    <property type="match status" value="1"/>
</dbReference>
<reference evidence="2 3" key="1">
    <citation type="submission" date="2019-04" db="EMBL/GenBank/DDBJ databases">
        <title>Microbes associate with the intestines of laboratory mice.</title>
        <authorList>
            <person name="Navarre W."/>
            <person name="Wong E."/>
            <person name="Huang K.C."/>
            <person name="Tropini C."/>
            <person name="Ng K."/>
            <person name="Yu B."/>
        </authorList>
    </citation>
    <scope>NUCLEOTIDE SEQUENCE [LARGE SCALE GENOMIC DNA]</scope>
    <source>
        <strain evidence="2 3">NM48_B13</strain>
    </source>
</reference>
<dbReference type="Proteomes" id="UP000309454">
    <property type="component" value="Unassembled WGS sequence"/>
</dbReference>
<dbReference type="EMBL" id="SSTM01000002">
    <property type="protein sequence ID" value="TJW11274.1"/>
    <property type="molecule type" value="Genomic_DNA"/>
</dbReference>
<name>A0A3N0ABA2_9ACTN</name>
<dbReference type="SMART" id="SM00530">
    <property type="entry name" value="HTH_XRE"/>
    <property type="match status" value="1"/>
</dbReference>
<sequence>MPAGCTARKRAAWASAAFTCAISCKGAAMRAYDESYLADAREVLGEAFDCAANKADMPLQRFFELFVATGVADAFGKGCPRYVAGSSGVELFLDVCYRAGVDAGVALCDEVALEETPEYWCGWALAHWQWSAGRPFRIIGRSVTMEQVVALYHPLHEAPEEKFCETMEARLALGPSPLRVQRRTRGLSQRQLAEASGVSLRAIQQYEQRAKDVNRAQGATLLRLACALGCSIEDLLEYPLN</sequence>
<dbReference type="GO" id="GO:0003677">
    <property type="term" value="F:DNA binding"/>
    <property type="evidence" value="ECO:0007669"/>
    <property type="project" value="InterPro"/>
</dbReference>
<dbReference type="PROSITE" id="PS50943">
    <property type="entry name" value="HTH_CROC1"/>
    <property type="match status" value="1"/>
</dbReference>
<protein>
    <submittedName>
        <fullName evidence="2">XRE family transcriptional regulator</fullName>
    </submittedName>
</protein>
<gene>
    <name evidence="2" type="ORF">E5982_03415</name>
</gene>
<organism evidence="2 3">
    <name type="scientific">Parvibacter caecicola</name>
    <dbReference type="NCBI Taxonomy" id="747645"/>
    <lineage>
        <taxon>Bacteria</taxon>
        <taxon>Bacillati</taxon>
        <taxon>Actinomycetota</taxon>
        <taxon>Coriobacteriia</taxon>
        <taxon>Coriobacteriales</taxon>
        <taxon>Coriobacteriaceae</taxon>
        <taxon>Parvibacter</taxon>
    </lineage>
</organism>
<dbReference type="InterPro" id="IPR010982">
    <property type="entry name" value="Lambda_DNA-bd_dom_sf"/>
</dbReference>
<accession>A0A3N0ABA2</accession>
<dbReference type="OrthoDB" id="7428772at2"/>
<dbReference type="InterPro" id="IPR001387">
    <property type="entry name" value="Cro/C1-type_HTH"/>
</dbReference>
<comment type="caution">
    <text evidence="2">The sequence shown here is derived from an EMBL/GenBank/DDBJ whole genome shotgun (WGS) entry which is preliminary data.</text>
</comment>
<evidence type="ECO:0000259" key="1">
    <source>
        <dbReference type="PROSITE" id="PS50943"/>
    </source>
</evidence>
<proteinExistence type="predicted"/>
<feature type="domain" description="HTH cro/C1-type" evidence="1">
    <location>
        <begin position="178"/>
        <end position="235"/>
    </location>
</feature>
<dbReference type="AlphaFoldDB" id="A0A3N0ABA2"/>
<keyword evidence="3" id="KW-1185">Reference proteome</keyword>
<dbReference type="Pfam" id="PF01381">
    <property type="entry name" value="HTH_3"/>
    <property type="match status" value="1"/>
</dbReference>